<name>A0A509EC00_9HYPH</name>
<evidence type="ECO:0000313" key="1">
    <source>
        <dbReference type="EMBL" id="VUD71035.1"/>
    </source>
</evidence>
<reference evidence="1 2" key="1">
    <citation type="submission" date="2019-06" db="EMBL/GenBank/DDBJ databases">
        <authorList>
            <person name="Rodrigo-Torres L."/>
            <person name="Arahal R. D."/>
            <person name="Lucena T."/>
        </authorList>
    </citation>
    <scope>NUCLEOTIDE SEQUENCE [LARGE SCALE GENOMIC DNA]</scope>
    <source>
        <strain evidence="1 2">SB0023/3</strain>
    </source>
</reference>
<dbReference type="RefSeq" id="WP_185156791.1">
    <property type="nucleotide sequence ID" value="NZ_CABFPH010000016.1"/>
</dbReference>
<sequence length="330" mass="35684">MSLRQVAQSLGLSLGLVATTAALVPTVRATLLSEAWAAETVYPPGSRFGFEPPSDMVPSRRFTGFERREGGATISVVELPSNAFAELVTSFTDANLLTQGLAVEKREPLKLGEAEAMLYSGEQPADPAGRMPAVRKLLLLVGDSTVTGLIIAQFLPDAETEATMRAVLAGVKVRPALSLTQQVDALPFRIADLAGFRPVRVLAGNSVLMTAGPKDQMLDMEQPILVLAQAVQQPPAAEQRDAFARAALYANQTMKDFVIERAQSYRQNGIDWHEIVARAVDVPTNKAVVVAQTIRFAPDGYLRAVGVVREDQRSETLSKFREVVDSVQVK</sequence>
<accession>A0A509EC00</accession>
<dbReference type="AlphaFoldDB" id="A0A509EC00"/>
<dbReference type="Proteomes" id="UP000410984">
    <property type="component" value="Unassembled WGS sequence"/>
</dbReference>
<dbReference type="EMBL" id="CABFPH010000016">
    <property type="protein sequence ID" value="VUD71035.1"/>
    <property type="molecule type" value="Genomic_DNA"/>
</dbReference>
<protein>
    <submittedName>
        <fullName evidence="1">Uncharacterized protein</fullName>
    </submittedName>
</protein>
<gene>
    <name evidence="1" type="ORF">MET9862_01609</name>
</gene>
<keyword evidence="2" id="KW-1185">Reference proteome</keyword>
<proteinExistence type="predicted"/>
<evidence type="ECO:0000313" key="2">
    <source>
        <dbReference type="Proteomes" id="UP000410984"/>
    </source>
</evidence>
<organism evidence="1 2">
    <name type="scientific">Methylobacterium symbioticum</name>
    <dbReference type="NCBI Taxonomy" id="2584084"/>
    <lineage>
        <taxon>Bacteria</taxon>
        <taxon>Pseudomonadati</taxon>
        <taxon>Pseudomonadota</taxon>
        <taxon>Alphaproteobacteria</taxon>
        <taxon>Hyphomicrobiales</taxon>
        <taxon>Methylobacteriaceae</taxon>
        <taxon>Methylobacterium</taxon>
    </lineage>
</organism>